<dbReference type="CDD" id="cd17557">
    <property type="entry name" value="REC_Rcp-like"/>
    <property type="match status" value="1"/>
</dbReference>
<evidence type="ECO:0000313" key="3">
    <source>
        <dbReference type="EMBL" id="MEA5401790.1"/>
    </source>
</evidence>
<comment type="caution">
    <text evidence="3">The sequence shown here is derived from an EMBL/GenBank/DDBJ whole genome shotgun (WGS) entry which is preliminary data.</text>
</comment>
<proteinExistence type="predicted"/>
<dbReference type="SUPFAM" id="SSF52172">
    <property type="entry name" value="CheY-like"/>
    <property type="match status" value="1"/>
</dbReference>
<accession>A0ABU5S028</accession>
<dbReference type="PANTHER" id="PTHR44520">
    <property type="entry name" value="RESPONSE REGULATOR RCP1-RELATED"/>
    <property type="match status" value="1"/>
</dbReference>
<reference evidence="3 4" key="1">
    <citation type="submission" date="2023-12" db="EMBL/GenBank/DDBJ databases">
        <title>Novel species of the genus Arcicella isolated from rivers.</title>
        <authorList>
            <person name="Lu H."/>
        </authorList>
    </citation>
    <scope>NUCLEOTIDE SEQUENCE [LARGE SCALE GENOMIC DNA]</scope>
    <source>
        <strain evidence="3 4">DC2W</strain>
    </source>
</reference>
<dbReference type="InterPro" id="IPR001789">
    <property type="entry name" value="Sig_transdc_resp-reg_receiver"/>
</dbReference>
<evidence type="ECO:0000313" key="4">
    <source>
        <dbReference type="Proteomes" id="UP001303899"/>
    </source>
</evidence>
<evidence type="ECO:0000259" key="2">
    <source>
        <dbReference type="PROSITE" id="PS50110"/>
    </source>
</evidence>
<feature type="modified residue" description="4-aspartylphosphate" evidence="1">
    <location>
        <position position="69"/>
    </location>
</feature>
<protein>
    <submittedName>
        <fullName evidence="3">Response regulator</fullName>
    </submittedName>
</protein>
<dbReference type="Pfam" id="PF00072">
    <property type="entry name" value="Response_reg"/>
    <property type="match status" value="1"/>
</dbReference>
<dbReference type="EMBL" id="JAYGIL010000003">
    <property type="protein sequence ID" value="MEA5401790.1"/>
    <property type="molecule type" value="Genomic_DNA"/>
</dbReference>
<dbReference type="PANTHER" id="PTHR44520:SF2">
    <property type="entry name" value="RESPONSE REGULATOR RCP1"/>
    <property type="match status" value="1"/>
</dbReference>
<dbReference type="Proteomes" id="UP001303899">
    <property type="component" value="Unassembled WGS sequence"/>
</dbReference>
<dbReference type="Gene3D" id="3.40.50.2300">
    <property type="match status" value="1"/>
</dbReference>
<dbReference type="SMART" id="SM00448">
    <property type="entry name" value="REC"/>
    <property type="match status" value="1"/>
</dbReference>
<feature type="domain" description="Response regulatory" evidence="2">
    <location>
        <begin position="8"/>
        <end position="136"/>
    </location>
</feature>
<dbReference type="InterPro" id="IPR011006">
    <property type="entry name" value="CheY-like_superfamily"/>
</dbReference>
<name>A0ABU5S028_9BACT</name>
<keyword evidence="1" id="KW-0597">Phosphoprotein</keyword>
<sequence length="147" mass="16870">MNQKKSIVILVADDDADDRMMTQEALEENHIVNQIKFVEDGVDLIDYLRQNGKFNNPTEFPRPDIILLDLNMPKVDGREALKIIKSDPDLCKIPIIVLTTSKSDVDIVKSYDLGVNCFISKPVTFTRFLEVIRTIGQYWFEIVQLPD</sequence>
<dbReference type="PROSITE" id="PS50110">
    <property type="entry name" value="RESPONSE_REGULATORY"/>
    <property type="match status" value="1"/>
</dbReference>
<dbReference type="RefSeq" id="WP_323325738.1">
    <property type="nucleotide sequence ID" value="NZ_JAYGIL010000003.1"/>
</dbReference>
<keyword evidence="4" id="KW-1185">Reference proteome</keyword>
<organism evidence="3 4">
    <name type="scientific">Arcicella gelida</name>
    <dbReference type="NCBI Taxonomy" id="2984195"/>
    <lineage>
        <taxon>Bacteria</taxon>
        <taxon>Pseudomonadati</taxon>
        <taxon>Bacteroidota</taxon>
        <taxon>Cytophagia</taxon>
        <taxon>Cytophagales</taxon>
        <taxon>Flectobacillaceae</taxon>
        <taxon>Arcicella</taxon>
    </lineage>
</organism>
<evidence type="ECO:0000256" key="1">
    <source>
        <dbReference type="PROSITE-ProRule" id="PRU00169"/>
    </source>
</evidence>
<gene>
    <name evidence="3" type="ORF">VB776_02610</name>
</gene>
<dbReference type="InterPro" id="IPR052893">
    <property type="entry name" value="TCS_response_regulator"/>
</dbReference>